<dbReference type="GO" id="GO:0005525">
    <property type="term" value="F:GTP binding"/>
    <property type="evidence" value="ECO:0007669"/>
    <property type="project" value="UniProtKB-KW"/>
</dbReference>
<keyword evidence="13 15" id="KW-0141">cGMP biosynthesis</keyword>
<dbReference type="FunFam" id="3.40.50.2300:FF:000447">
    <property type="entry name" value="Receptor-type guanylate cyclase gcy-19"/>
    <property type="match status" value="1"/>
</dbReference>
<dbReference type="PROSITE" id="PS50125">
    <property type="entry name" value="GUANYLATE_CYCLASE_2"/>
    <property type="match status" value="1"/>
</dbReference>
<dbReference type="PROSITE" id="PS00452">
    <property type="entry name" value="GUANYLATE_CYCLASE_1"/>
    <property type="match status" value="1"/>
</dbReference>
<dbReference type="GO" id="GO:1902074">
    <property type="term" value="P:response to salt"/>
    <property type="evidence" value="ECO:0007669"/>
    <property type="project" value="UniProtKB-ARBA"/>
</dbReference>
<evidence type="ECO:0000256" key="4">
    <source>
        <dbReference type="ARBA" id="ARBA00022692"/>
    </source>
</evidence>
<organism evidence="20 21">
    <name type="scientific">Caenorhabditis nigoni</name>
    <dbReference type="NCBI Taxonomy" id="1611254"/>
    <lineage>
        <taxon>Eukaryota</taxon>
        <taxon>Metazoa</taxon>
        <taxon>Ecdysozoa</taxon>
        <taxon>Nematoda</taxon>
        <taxon>Chromadorea</taxon>
        <taxon>Rhabditida</taxon>
        <taxon>Rhabditina</taxon>
        <taxon>Rhabditomorpha</taxon>
        <taxon>Rhabditoidea</taxon>
        <taxon>Rhabditidae</taxon>
        <taxon>Peloderinae</taxon>
        <taxon>Caenorhabditis</taxon>
    </lineage>
</organism>
<dbReference type="FunFam" id="1.10.510.10:FF:001114">
    <property type="entry name" value="Receptor-type guanylate cyclase gcy-4"/>
    <property type="match status" value="1"/>
</dbReference>
<dbReference type="InterPro" id="IPR001054">
    <property type="entry name" value="A/G_cyclase"/>
</dbReference>
<feature type="domain" description="Protein kinase" evidence="18">
    <location>
        <begin position="562"/>
        <end position="848"/>
    </location>
</feature>
<evidence type="ECO:0000256" key="3">
    <source>
        <dbReference type="ARBA" id="ARBA00012202"/>
    </source>
</evidence>
<dbReference type="GO" id="GO:0004016">
    <property type="term" value="F:adenylate cyclase activity"/>
    <property type="evidence" value="ECO:0007669"/>
    <property type="project" value="TreeGrafter"/>
</dbReference>
<comment type="catalytic activity">
    <reaction evidence="1 15">
        <text>GTP = 3',5'-cyclic GMP + diphosphate</text>
        <dbReference type="Rhea" id="RHEA:13665"/>
        <dbReference type="ChEBI" id="CHEBI:33019"/>
        <dbReference type="ChEBI" id="CHEBI:37565"/>
        <dbReference type="ChEBI" id="CHEBI:57746"/>
        <dbReference type="EC" id="4.6.1.2"/>
    </reaction>
</comment>
<dbReference type="GO" id="GO:0035556">
    <property type="term" value="P:intracellular signal transduction"/>
    <property type="evidence" value="ECO:0007669"/>
    <property type="project" value="InterPro"/>
</dbReference>
<dbReference type="InterPro" id="IPR011009">
    <property type="entry name" value="Kinase-like_dom_sf"/>
</dbReference>
<dbReference type="InterPro" id="IPR050401">
    <property type="entry name" value="Cyclic_nucleotide_synthase"/>
</dbReference>
<feature type="chain" id="PRO_5013862213" description="Guanylate cyclase" evidence="17">
    <location>
        <begin position="18"/>
        <end position="1144"/>
    </location>
</feature>
<evidence type="ECO:0000256" key="12">
    <source>
        <dbReference type="ARBA" id="ARBA00023239"/>
    </source>
</evidence>
<protein>
    <recommendedName>
        <fullName evidence="3 15">Guanylate cyclase</fullName>
        <ecNumber evidence="3 15">4.6.1.2</ecNumber>
    </recommendedName>
</protein>
<keyword evidence="7 16" id="KW-1133">Transmembrane helix</keyword>
<evidence type="ECO:0000256" key="11">
    <source>
        <dbReference type="ARBA" id="ARBA00023180"/>
    </source>
</evidence>
<dbReference type="PROSITE" id="PS50011">
    <property type="entry name" value="PROTEIN_KINASE_DOM"/>
    <property type="match status" value="1"/>
</dbReference>
<accession>A0A2G5UVI5</accession>
<evidence type="ECO:0000313" key="21">
    <source>
        <dbReference type="Proteomes" id="UP000230233"/>
    </source>
</evidence>
<keyword evidence="9 16" id="KW-0472">Membrane</keyword>
<dbReference type="CDD" id="cd06352">
    <property type="entry name" value="PBP1_NPR_GC-like"/>
    <property type="match status" value="1"/>
</dbReference>
<evidence type="ECO:0000256" key="6">
    <source>
        <dbReference type="ARBA" id="ARBA00022741"/>
    </source>
</evidence>
<dbReference type="Gene3D" id="3.40.50.2300">
    <property type="match status" value="2"/>
</dbReference>
<dbReference type="STRING" id="1611254.A0A2G5UVI5"/>
<keyword evidence="12 14" id="KW-0456">Lyase</keyword>
<evidence type="ECO:0000256" key="7">
    <source>
        <dbReference type="ARBA" id="ARBA00022989"/>
    </source>
</evidence>
<dbReference type="Pfam" id="PF01094">
    <property type="entry name" value="ANF_receptor"/>
    <property type="match status" value="1"/>
</dbReference>
<feature type="signal peptide" evidence="17">
    <location>
        <begin position="1"/>
        <end position="17"/>
    </location>
</feature>
<dbReference type="GO" id="GO:0005524">
    <property type="term" value="F:ATP binding"/>
    <property type="evidence" value="ECO:0007669"/>
    <property type="project" value="InterPro"/>
</dbReference>
<dbReference type="EC" id="4.6.1.2" evidence="3 15"/>
<evidence type="ECO:0000259" key="18">
    <source>
        <dbReference type="PROSITE" id="PS50011"/>
    </source>
</evidence>
<name>A0A2G5UVI5_9PELO</name>
<evidence type="ECO:0000256" key="8">
    <source>
        <dbReference type="ARBA" id="ARBA00023134"/>
    </source>
</evidence>
<evidence type="ECO:0000256" key="17">
    <source>
        <dbReference type="SAM" id="SignalP"/>
    </source>
</evidence>
<dbReference type="GO" id="GO:0004672">
    <property type="term" value="F:protein kinase activity"/>
    <property type="evidence" value="ECO:0007669"/>
    <property type="project" value="InterPro"/>
</dbReference>
<dbReference type="CDD" id="cd07302">
    <property type="entry name" value="CHD"/>
    <property type="match status" value="1"/>
</dbReference>
<keyword evidence="10" id="KW-0675">Receptor</keyword>
<dbReference type="GO" id="GO:0005886">
    <property type="term" value="C:plasma membrane"/>
    <property type="evidence" value="ECO:0007669"/>
    <property type="project" value="TreeGrafter"/>
</dbReference>
<proteinExistence type="inferred from homology"/>
<dbReference type="Gene3D" id="3.30.70.1230">
    <property type="entry name" value="Nucleotide cyclase"/>
    <property type="match status" value="1"/>
</dbReference>
<keyword evidence="8" id="KW-0342">GTP-binding</keyword>
<dbReference type="GO" id="GO:0004383">
    <property type="term" value="F:guanylate cyclase activity"/>
    <property type="evidence" value="ECO:0007669"/>
    <property type="project" value="UniProtKB-EC"/>
</dbReference>
<comment type="similarity">
    <text evidence="14">Belongs to the adenylyl cyclase class-4/guanylyl cyclase family.</text>
</comment>
<dbReference type="GO" id="GO:0001653">
    <property type="term" value="F:peptide receptor activity"/>
    <property type="evidence" value="ECO:0007669"/>
    <property type="project" value="TreeGrafter"/>
</dbReference>
<dbReference type="FunFam" id="3.30.70.1230:FF:000023">
    <property type="entry name" value="Guanylate cyclase"/>
    <property type="match status" value="1"/>
</dbReference>
<evidence type="ECO:0000256" key="13">
    <source>
        <dbReference type="ARBA" id="ARBA00023293"/>
    </source>
</evidence>
<keyword evidence="6" id="KW-0547">Nucleotide-binding</keyword>
<dbReference type="SUPFAM" id="SSF53822">
    <property type="entry name" value="Periplasmic binding protein-like I"/>
    <property type="match status" value="1"/>
</dbReference>
<sequence length="1144" mass="129832">MRILEFFILLLFYSADSQNSTTNFEYSVYSSNSTNSGNNSTNRRTIKIGISAAETTQTGSVGWSVCGGAVPLAIERLRQFGFVENFDFEYIVEYTECDLGSVVRAGMKFIKEDKVDVIIGPPCAQALRTMSILASNSRKPVLGYGFVSDSDLSDVIRFPYLTTVLPNSQMLGFAVANVLQQYHWSRVAMLYYQSDIQYCSSVMTDVESTLSDPEADFDVNIVIKAEIYLNDEETTDIVLQSVKSRARIILWCSQTAFEKRDYLLRIHGHDMISDEYVHIMLSMRNIAFGVQSTLGKNLFSQSGLTPIWESFSEGTDGLEPIAKQAAQRMLVLDVNSEVIDKAYLHYMQNNIIKAVREAPMNCSTVACMSANNTVMGAYARHLFDVVYLYGVALTHTNSTDPEVYSNVDVIVPQFITSFQGMTGEVKISTNLTRMSIFQLYGLNAEYDQVAYINFTFINEKMNVSLFYKDEFPTVWHFYSNHRPLDTPICGFLGKSCPVSFFQQYQLLIIVAIIVIILMLITLIIGCCYIAPSRRAEQLRINSEWQIPFLSLMEPENRKNAHHTSKRSLQSAQTGESKTTAISDFCENYTIMIYEKDLVLTAKFQYTNLTKSDMEKFVKLRKLEHENLNKFIGLSIDGSQFISVTKLCSRGSLQDILSRGNFSMDYFFMFCIIKDIAEGLNYLHKSFLRLHGNLRSATCLVNDSWQVKLAEFGMENLVENETPPKKRLLWVAPEVLRGSLTVSQMDPSADVYSFAIVASEILTKKEAWDFLDRKEDSEEIVYMVKKGGVFPIRPELVTDIPDVNPDLIRLVKDCWAEDPEDRPNSENICKTLKSLKPKSKSNLMDHVFNMLEEYTQTLEVEVEERTKELTLEKKKADILLSRMLPKQVAERLKAGQTVEPEGFDSVTVFFSDVVKFTQLSQKCSPFQVVNLLNDLYSNFDTIIEEHGVYKVESIGDGYLCVSGLPTRNGYAHIKQIVDMSLQFMEYCRNFKIPHLPREQVELRIGVNSGPCVAGVVGLSMPRYCLFGDTVNTASRMESNGKPSQIHMSEAAHFLLTSHYPHQYETSSRGEVIIKGKGVMETFWVLGKLEEDVVDRISTPEIKLEPILKKEIEIRSISSHGSRPSSVIDPLQDHRKFKKDQPIYFV</sequence>
<reference evidence="21" key="1">
    <citation type="submission" date="2017-10" db="EMBL/GenBank/DDBJ databases">
        <title>Rapid genome shrinkage in a self-fertile nematode reveals novel sperm competition proteins.</title>
        <authorList>
            <person name="Yin D."/>
            <person name="Schwarz E.M."/>
            <person name="Thomas C.G."/>
            <person name="Felde R.L."/>
            <person name="Korf I.F."/>
            <person name="Cutter A.D."/>
            <person name="Schartner C.M."/>
            <person name="Ralston E.J."/>
            <person name="Meyer B.J."/>
            <person name="Haag E.S."/>
        </authorList>
    </citation>
    <scope>NUCLEOTIDE SEQUENCE [LARGE SCALE GENOMIC DNA]</scope>
    <source>
        <strain evidence="21">JU1422</strain>
    </source>
</reference>
<dbReference type="SUPFAM" id="SSF56112">
    <property type="entry name" value="Protein kinase-like (PK-like)"/>
    <property type="match status" value="1"/>
</dbReference>
<feature type="transmembrane region" description="Helical" evidence="16">
    <location>
        <begin position="504"/>
        <end position="530"/>
    </location>
</feature>
<dbReference type="EMBL" id="PDUG01000002">
    <property type="protein sequence ID" value="PIC43520.1"/>
    <property type="molecule type" value="Genomic_DNA"/>
</dbReference>
<comment type="caution">
    <text evidence="20">The sequence shown here is derived from an EMBL/GenBank/DDBJ whole genome shotgun (WGS) entry which is preliminary data.</text>
</comment>
<evidence type="ECO:0000256" key="16">
    <source>
        <dbReference type="SAM" id="Phobius"/>
    </source>
</evidence>
<evidence type="ECO:0000313" key="20">
    <source>
        <dbReference type="EMBL" id="PIC43520.1"/>
    </source>
</evidence>
<dbReference type="Pfam" id="PF00211">
    <property type="entry name" value="Guanylate_cyc"/>
    <property type="match status" value="1"/>
</dbReference>
<dbReference type="InterPro" id="IPR001828">
    <property type="entry name" value="ANF_lig-bd_rcpt"/>
</dbReference>
<evidence type="ECO:0000256" key="2">
    <source>
        <dbReference type="ARBA" id="ARBA00004479"/>
    </source>
</evidence>
<keyword evidence="5 17" id="KW-0732">Signal</keyword>
<evidence type="ECO:0000259" key="19">
    <source>
        <dbReference type="PROSITE" id="PS50125"/>
    </source>
</evidence>
<keyword evidence="21" id="KW-1185">Reference proteome</keyword>
<keyword evidence="4 16" id="KW-0812">Transmembrane</keyword>
<evidence type="ECO:0000256" key="5">
    <source>
        <dbReference type="ARBA" id="ARBA00022729"/>
    </source>
</evidence>
<feature type="domain" description="Guanylate cyclase" evidence="19">
    <location>
        <begin position="906"/>
        <end position="1036"/>
    </location>
</feature>
<dbReference type="Pfam" id="PF07714">
    <property type="entry name" value="PK_Tyr_Ser-Thr"/>
    <property type="match status" value="1"/>
</dbReference>
<keyword evidence="11" id="KW-0325">Glycoprotein</keyword>
<dbReference type="GO" id="GO:0006935">
    <property type="term" value="P:chemotaxis"/>
    <property type="evidence" value="ECO:0007669"/>
    <property type="project" value="UniProtKB-ARBA"/>
</dbReference>
<evidence type="ECO:0000256" key="14">
    <source>
        <dbReference type="RuleBase" id="RU000405"/>
    </source>
</evidence>
<gene>
    <name evidence="20" type="primary">Cnig_chr_II.g4226</name>
    <name evidence="20" type="ORF">B9Z55_004226</name>
</gene>
<dbReference type="InterPro" id="IPR018297">
    <property type="entry name" value="A/G_cyclase_CS"/>
</dbReference>
<dbReference type="PANTHER" id="PTHR11920:SF265">
    <property type="entry name" value="RECEPTOR-TYPE GUANYLATE CYCLASE GCY-1-RELATED"/>
    <property type="match status" value="1"/>
</dbReference>
<evidence type="ECO:0000256" key="15">
    <source>
        <dbReference type="RuleBase" id="RU003431"/>
    </source>
</evidence>
<dbReference type="InterPro" id="IPR001245">
    <property type="entry name" value="Ser-Thr/Tyr_kinase_cat_dom"/>
</dbReference>
<dbReference type="AlphaFoldDB" id="A0A2G5UVI5"/>
<dbReference type="Proteomes" id="UP000230233">
    <property type="component" value="Chromosome II"/>
</dbReference>
<dbReference type="SMART" id="SM00044">
    <property type="entry name" value="CYCc"/>
    <property type="match status" value="1"/>
</dbReference>
<dbReference type="GO" id="GO:0007168">
    <property type="term" value="P:receptor guanylyl cyclase signaling pathway"/>
    <property type="evidence" value="ECO:0007669"/>
    <property type="project" value="TreeGrafter"/>
</dbReference>
<dbReference type="Gene3D" id="1.10.510.10">
    <property type="entry name" value="Transferase(Phosphotransferase) domain 1"/>
    <property type="match status" value="1"/>
</dbReference>
<dbReference type="PANTHER" id="PTHR11920">
    <property type="entry name" value="GUANYLYL CYCLASE"/>
    <property type="match status" value="1"/>
</dbReference>
<evidence type="ECO:0000256" key="10">
    <source>
        <dbReference type="ARBA" id="ARBA00023170"/>
    </source>
</evidence>
<dbReference type="InterPro" id="IPR029787">
    <property type="entry name" value="Nucleotide_cyclase"/>
</dbReference>
<dbReference type="InterPro" id="IPR000719">
    <property type="entry name" value="Prot_kinase_dom"/>
</dbReference>
<dbReference type="SUPFAM" id="SSF55073">
    <property type="entry name" value="Nucleotide cyclase"/>
    <property type="match status" value="1"/>
</dbReference>
<dbReference type="OrthoDB" id="5855204at2759"/>
<dbReference type="InterPro" id="IPR028082">
    <property type="entry name" value="Peripla_BP_I"/>
</dbReference>
<evidence type="ECO:0000256" key="9">
    <source>
        <dbReference type="ARBA" id="ARBA00023136"/>
    </source>
</evidence>
<dbReference type="GO" id="GO:0007635">
    <property type="term" value="P:chemosensory behavior"/>
    <property type="evidence" value="ECO:0007669"/>
    <property type="project" value="UniProtKB-ARBA"/>
</dbReference>
<evidence type="ECO:0000256" key="1">
    <source>
        <dbReference type="ARBA" id="ARBA00001436"/>
    </source>
</evidence>
<comment type="subcellular location">
    <subcellularLocation>
        <location evidence="2">Membrane</location>
        <topology evidence="2">Single-pass type I membrane protein</topology>
    </subcellularLocation>
</comment>